<evidence type="ECO:0000256" key="4">
    <source>
        <dbReference type="ARBA" id="ARBA00023203"/>
    </source>
</evidence>
<proteinExistence type="inferred from homology"/>
<dbReference type="PANTHER" id="PTHR11604">
    <property type="entry name" value="PROFILIN"/>
    <property type="match status" value="1"/>
</dbReference>
<evidence type="ECO:0000256" key="3">
    <source>
        <dbReference type="ARBA" id="ARBA00022490"/>
    </source>
</evidence>
<name>A0A9P6KDN2_9FUNG</name>
<protein>
    <recommendedName>
        <fullName evidence="6">Profilin</fullName>
    </recommendedName>
</protein>
<keyword evidence="5" id="KW-0206">Cytoskeleton</keyword>
<dbReference type="PROSITE" id="PS00414">
    <property type="entry name" value="PROFILIN"/>
    <property type="match status" value="1"/>
</dbReference>
<dbReference type="Proteomes" id="UP000780801">
    <property type="component" value="Unassembled WGS sequence"/>
</dbReference>
<sequence length="125" mass="13593">MSWQSYLEKLIKTGKVSKAAIFGFDGSVWAITPGYAPSTEEVKTLIENLSSLESQQAKGVVLEGLKYTVFSYSDTSAYLRKGNTGATVVKTEKTILIGHFDGTMQPDSSTPVVEALGDYIRNLGY</sequence>
<dbReference type="InterPro" id="IPR027310">
    <property type="entry name" value="Profilin_CS"/>
</dbReference>
<dbReference type="InterPro" id="IPR036140">
    <property type="entry name" value="PFN_sf"/>
</dbReference>
<keyword evidence="4 6" id="KW-0009">Actin-binding</keyword>
<dbReference type="Pfam" id="PF00235">
    <property type="entry name" value="Profilin"/>
    <property type="match status" value="1"/>
</dbReference>
<accession>A0A9P6KDN2</accession>
<dbReference type="EMBL" id="JAABOA010001776">
    <property type="protein sequence ID" value="KAF9580915.1"/>
    <property type="molecule type" value="Genomic_DNA"/>
</dbReference>
<evidence type="ECO:0000256" key="2">
    <source>
        <dbReference type="ARBA" id="ARBA00010058"/>
    </source>
</evidence>
<comment type="similarity">
    <text evidence="2 6">Belongs to the profilin family.</text>
</comment>
<evidence type="ECO:0000256" key="6">
    <source>
        <dbReference type="RuleBase" id="RU003909"/>
    </source>
</evidence>
<evidence type="ECO:0000256" key="1">
    <source>
        <dbReference type="ARBA" id="ARBA00004245"/>
    </source>
</evidence>
<organism evidence="7 8">
    <name type="scientific">Lunasporangiospora selenospora</name>
    <dbReference type="NCBI Taxonomy" id="979761"/>
    <lineage>
        <taxon>Eukaryota</taxon>
        <taxon>Fungi</taxon>
        <taxon>Fungi incertae sedis</taxon>
        <taxon>Mucoromycota</taxon>
        <taxon>Mortierellomycotina</taxon>
        <taxon>Mortierellomycetes</taxon>
        <taxon>Mortierellales</taxon>
        <taxon>Mortierellaceae</taxon>
        <taxon>Lunasporangiospora</taxon>
    </lineage>
</organism>
<dbReference type="AlphaFoldDB" id="A0A9P6KDN2"/>
<dbReference type="PRINTS" id="PR01640">
    <property type="entry name" value="PROFILINPLNT"/>
</dbReference>
<dbReference type="InterPro" id="IPR048278">
    <property type="entry name" value="PFN"/>
</dbReference>
<dbReference type="GO" id="GO:0005856">
    <property type="term" value="C:cytoskeleton"/>
    <property type="evidence" value="ECO:0007669"/>
    <property type="project" value="UniProtKB-SubCell"/>
</dbReference>
<dbReference type="SMART" id="SM00392">
    <property type="entry name" value="PROF"/>
    <property type="match status" value="1"/>
</dbReference>
<dbReference type="GO" id="GO:0005938">
    <property type="term" value="C:cell cortex"/>
    <property type="evidence" value="ECO:0007669"/>
    <property type="project" value="TreeGrafter"/>
</dbReference>
<comment type="subcellular location">
    <subcellularLocation>
        <location evidence="1">Cytoplasm</location>
        <location evidence="1">Cytoskeleton</location>
    </subcellularLocation>
</comment>
<dbReference type="PANTHER" id="PTHR11604:SF0">
    <property type="entry name" value="PROFILIN"/>
    <property type="match status" value="1"/>
</dbReference>
<keyword evidence="8" id="KW-1185">Reference proteome</keyword>
<dbReference type="Gene3D" id="3.30.450.30">
    <property type="entry name" value="Dynein light chain 2a, cytoplasmic"/>
    <property type="match status" value="1"/>
</dbReference>
<evidence type="ECO:0000313" key="8">
    <source>
        <dbReference type="Proteomes" id="UP000780801"/>
    </source>
</evidence>
<dbReference type="SUPFAM" id="SSF55770">
    <property type="entry name" value="Profilin (actin-binding protein)"/>
    <property type="match status" value="1"/>
</dbReference>
<evidence type="ECO:0000256" key="5">
    <source>
        <dbReference type="ARBA" id="ARBA00023212"/>
    </source>
</evidence>
<dbReference type="OrthoDB" id="421374at2759"/>
<gene>
    <name evidence="7" type="primary">PFY1_1</name>
    <name evidence="7" type="ORF">BGW38_002249</name>
</gene>
<dbReference type="InterPro" id="IPR005455">
    <property type="entry name" value="PFN_euk"/>
</dbReference>
<comment type="caution">
    <text evidence="7">The sequence shown here is derived from an EMBL/GenBank/DDBJ whole genome shotgun (WGS) entry which is preliminary data.</text>
</comment>
<evidence type="ECO:0000313" key="7">
    <source>
        <dbReference type="EMBL" id="KAF9580915.1"/>
    </source>
</evidence>
<reference evidence="7" key="1">
    <citation type="journal article" date="2020" name="Fungal Divers.">
        <title>Resolving the Mortierellaceae phylogeny through synthesis of multi-gene phylogenetics and phylogenomics.</title>
        <authorList>
            <person name="Vandepol N."/>
            <person name="Liber J."/>
            <person name="Desiro A."/>
            <person name="Na H."/>
            <person name="Kennedy M."/>
            <person name="Barry K."/>
            <person name="Grigoriev I.V."/>
            <person name="Miller A.N."/>
            <person name="O'Donnell K."/>
            <person name="Stajich J.E."/>
            <person name="Bonito G."/>
        </authorList>
    </citation>
    <scope>NUCLEOTIDE SEQUENCE</scope>
    <source>
        <strain evidence="7">KOD1015</strain>
    </source>
</reference>
<dbReference type="GO" id="GO:0003785">
    <property type="term" value="F:actin monomer binding"/>
    <property type="evidence" value="ECO:0007669"/>
    <property type="project" value="TreeGrafter"/>
</dbReference>
<dbReference type="CDD" id="cd00148">
    <property type="entry name" value="PROF"/>
    <property type="match status" value="1"/>
</dbReference>
<keyword evidence="3" id="KW-0963">Cytoplasm</keyword>